<evidence type="ECO:0000313" key="2">
    <source>
        <dbReference type="Proteomes" id="UP000823928"/>
    </source>
</evidence>
<sequence length="52" mass="6013">MKSFIDNILKNKNKKKVLCDTKKMGVNIDKNEYYEIKLSNSAHPEDIGSKLQ</sequence>
<dbReference type="EMBL" id="DVIU01000041">
    <property type="protein sequence ID" value="HIS35377.1"/>
    <property type="molecule type" value="Genomic_DNA"/>
</dbReference>
<comment type="caution">
    <text evidence="1">The sequence shown here is derived from an EMBL/GenBank/DDBJ whole genome shotgun (WGS) entry which is preliminary data.</text>
</comment>
<accession>A0A9D1EXV8</accession>
<evidence type="ECO:0000313" key="1">
    <source>
        <dbReference type="EMBL" id="HIS35377.1"/>
    </source>
</evidence>
<name>A0A9D1EXV8_9BACT</name>
<dbReference type="Proteomes" id="UP000823928">
    <property type="component" value="Unassembled WGS sequence"/>
</dbReference>
<proteinExistence type="predicted"/>
<gene>
    <name evidence="1" type="ORF">IAC10_01920</name>
</gene>
<reference evidence="1" key="2">
    <citation type="journal article" date="2021" name="PeerJ">
        <title>Extensive microbial diversity within the chicken gut microbiome revealed by metagenomics and culture.</title>
        <authorList>
            <person name="Gilroy R."/>
            <person name="Ravi A."/>
            <person name="Getino M."/>
            <person name="Pursley I."/>
            <person name="Horton D.L."/>
            <person name="Alikhan N.F."/>
            <person name="Baker D."/>
            <person name="Gharbi K."/>
            <person name="Hall N."/>
            <person name="Watson M."/>
            <person name="Adriaenssens E.M."/>
            <person name="Foster-Nyarko E."/>
            <person name="Jarju S."/>
            <person name="Secka A."/>
            <person name="Antonio M."/>
            <person name="Oren A."/>
            <person name="Chaudhuri R.R."/>
            <person name="La Ragione R."/>
            <person name="Hildebrand F."/>
            <person name="Pallen M.J."/>
        </authorList>
    </citation>
    <scope>NUCLEOTIDE SEQUENCE</scope>
    <source>
        <strain evidence="1">6276</strain>
    </source>
</reference>
<protein>
    <submittedName>
        <fullName evidence="1">Uncharacterized protein</fullName>
    </submittedName>
</protein>
<organism evidence="1 2">
    <name type="scientific">Candidatus Scatousia excrementigallinarum</name>
    <dbReference type="NCBI Taxonomy" id="2840935"/>
    <lineage>
        <taxon>Bacteria</taxon>
        <taxon>Candidatus Scatousia</taxon>
    </lineage>
</organism>
<reference evidence="1" key="1">
    <citation type="submission" date="2020-10" db="EMBL/GenBank/DDBJ databases">
        <authorList>
            <person name="Gilroy R."/>
        </authorList>
    </citation>
    <scope>NUCLEOTIDE SEQUENCE</scope>
    <source>
        <strain evidence="1">6276</strain>
    </source>
</reference>
<dbReference type="AlphaFoldDB" id="A0A9D1EXV8"/>